<accession>A0A3M7RU49</accession>
<name>A0A3M7RU49_BRAPC</name>
<comment type="caution">
    <text evidence="1">The sequence shown here is derived from an EMBL/GenBank/DDBJ whole genome shotgun (WGS) entry which is preliminary data.</text>
</comment>
<evidence type="ECO:0000313" key="1">
    <source>
        <dbReference type="EMBL" id="RNA27022.1"/>
    </source>
</evidence>
<proteinExistence type="predicted"/>
<sequence>MSSQFFFTQFKTNSTLPLSFPTGIVEEESRIKMRTRSSYHKPKAEKRTPCHSKMSLFMSDEVFDSATTKNSPFSN</sequence>
<dbReference type="EMBL" id="REGN01002614">
    <property type="protein sequence ID" value="RNA27022.1"/>
    <property type="molecule type" value="Genomic_DNA"/>
</dbReference>
<gene>
    <name evidence="1" type="ORF">BpHYR1_025152</name>
</gene>
<dbReference type="AlphaFoldDB" id="A0A3M7RU49"/>
<protein>
    <submittedName>
        <fullName evidence="1">Uncharacterized protein</fullName>
    </submittedName>
</protein>
<dbReference type="Proteomes" id="UP000276133">
    <property type="component" value="Unassembled WGS sequence"/>
</dbReference>
<reference evidence="1 2" key="1">
    <citation type="journal article" date="2018" name="Sci. Rep.">
        <title>Genomic signatures of local adaptation to the degree of environmental predictability in rotifers.</title>
        <authorList>
            <person name="Franch-Gras L."/>
            <person name="Hahn C."/>
            <person name="Garcia-Roger E.M."/>
            <person name="Carmona M.J."/>
            <person name="Serra M."/>
            <person name="Gomez A."/>
        </authorList>
    </citation>
    <scope>NUCLEOTIDE SEQUENCE [LARGE SCALE GENOMIC DNA]</scope>
    <source>
        <strain evidence="1">HYR1</strain>
    </source>
</reference>
<organism evidence="1 2">
    <name type="scientific">Brachionus plicatilis</name>
    <name type="common">Marine rotifer</name>
    <name type="synonym">Brachionus muelleri</name>
    <dbReference type="NCBI Taxonomy" id="10195"/>
    <lineage>
        <taxon>Eukaryota</taxon>
        <taxon>Metazoa</taxon>
        <taxon>Spiralia</taxon>
        <taxon>Gnathifera</taxon>
        <taxon>Rotifera</taxon>
        <taxon>Eurotatoria</taxon>
        <taxon>Monogononta</taxon>
        <taxon>Pseudotrocha</taxon>
        <taxon>Ploima</taxon>
        <taxon>Brachionidae</taxon>
        <taxon>Brachionus</taxon>
    </lineage>
</organism>
<keyword evidence="2" id="KW-1185">Reference proteome</keyword>
<evidence type="ECO:0000313" key="2">
    <source>
        <dbReference type="Proteomes" id="UP000276133"/>
    </source>
</evidence>